<reference evidence="2 3" key="1">
    <citation type="journal article" date="2018" name="Front. Plant Sci.">
        <title>Red Clover (Trifolium pratense) and Zigzag Clover (T. medium) - A Picture of Genomic Similarities and Differences.</title>
        <authorList>
            <person name="Dluhosova J."/>
            <person name="Istvanek J."/>
            <person name="Nedelnik J."/>
            <person name="Repkova J."/>
        </authorList>
    </citation>
    <scope>NUCLEOTIDE SEQUENCE [LARGE SCALE GENOMIC DNA]</scope>
    <source>
        <strain evidence="3">cv. 10/8</strain>
        <tissue evidence="2">Leaf</tissue>
    </source>
</reference>
<keyword evidence="3" id="KW-1185">Reference proteome</keyword>
<accession>A0A392REE4</accession>
<sequence>MALRGFCHFNLKSRGDKVNSKVNQIHPSTGNQVKGRRKGRGRCPRPKAIIKWQNKVETGR</sequence>
<protein>
    <submittedName>
        <fullName evidence="2">Uncharacterized protein</fullName>
    </submittedName>
</protein>
<comment type="caution">
    <text evidence="2">The sequence shown here is derived from an EMBL/GenBank/DDBJ whole genome shotgun (WGS) entry which is preliminary data.</text>
</comment>
<dbReference type="EMBL" id="LXQA010219262">
    <property type="protein sequence ID" value="MCI35003.1"/>
    <property type="molecule type" value="Genomic_DNA"/>
</dbReference>
<proteinExistence type="predicted"/>
<feature type="compositionally biased region" description="Basic residues" evidence="1">
    <location>
        <begin position="34"/>
        <end position="43"/>
    </location>
</feature>
<evidence type="ECO:0000313" key="3">
    <source>
        <dbReference type="Proteomes" id="UP000265520"/>
    </source>
</evidence>
<evidence type="ECO:0000313" key="2">
    <source>
        <dbReference type="EMBL" id="MCI35003.1"/>
    </source>
</evidence>
<dbReference type="AlphaFoldDB" id="A0A392REE4"/>
<feature type="region of interest" description="Disordered" evidence="1">
    <location>
        <begin position="21"/>
        <end position="43"/>
    </location>
</feature>
<organism evidence="2 3">
    <name type="scientific">Trifolium medium</name>
    <dbReference type="NCBI Taxonomy" id="97028"/>
    <lineage>
        <taxon>Eukaryota</taxon>
        <taxon>Viridiplantae</taxon>
        <taxon>Streptophyta</taxon>
        <taxon>Embryophyta</taxon>
        <taxon>Tracheophyta</taxon>
        <taxon>Spermatophyta</taxon>
        <taxon>Magnoliopsida</taxon>
        <taxon>eudicotyledons</taxon>
        <taxon>Gunneridae</taxon>
        <taxon>Pentapetalae</taxon>
        <taxon>rosids</taxon>
        <taxon>fabids</taxon>
        <taxon>Fabales</taxon>
        <taxon>Fabaceae</taxon>
        <taxon>Papilionoideae</taxon>
        <taxon>50 kb inversion clade</taxon>
        <taxon>NPAAA clade</taxon>
        <taxon>Hologalegina</taxon>
        <taxon>IRL clade</taxon>
        <taxon>Trifolieae</taxon>
        <taxon>Trifolium</taxon>
    </lineage>
</organism>
<dbReference type="Proteomes" id="UP000265520">
    <property type="component" value="Unassembled WGS sequence"/>
</dbReference>
<evidence type="ECO:0000256" key="1">
    <source>
        <dbReference type="SAM" id="MobiDB-lite"/>
    </source>
</evidence>
<name>A0A392REE4_9FABA</name>
<feature type="compositionally biased region" description="Polar residues" evidence="1">
    <location>
        <begin position="21"/>
        <end position="32"/>
    </location>
</feature>